<keyword evidence="8" id="KW-1185">Reference proteome</keyword>
<comment type="subcellular location">
    <subcellularLocation>
        <location evidence="1">Cell envelope</location>
    </subcellularLocation>
</comment>
<dbReference type="Gene3D" id="3.10.105.10">
    <property type="entry name" value="Dipeptide-binding Protein, Domain 3"/>
    <property type="match status" value="1"/>
</dbReference>
<dbReference type="InterPro" id="IPR039424">
    <property type="entry name" value="SBP_5"/>
</dbReference>
<evidence type="ECO:0000256" key="2">
    <source>
        <dbReference type="ARBA" id="ARBA00005695"/>
    </source>
</evidence>
<comment type="caution">
    <text evidence="7">The sequence shown here is derived from an EMBL/GenBank/DDBJ whole genome shotgun (WGS) entry which is preliminary data.</text>
</comment>
<name>A0A545AXZ5_9ACTN</name>
<dbReference type="InterPro" id="IPR000914">
    <property type="entry name" value="SBP_5_dom"/>
</dbReference>
<gene>
    <name evidence="7" type="ORF">FL583_06935</name>
</gene>
<keyword evidence="3" id="KW-0813">Transport</keyword>
<dbReference type="GO" id="GO:0030313">
    <property type="term" value="C:cell envelope"/>
    <property type="evidence" value="ECO:0007669"/>
    <property type="project" value="UniProtKB-SubCell"/>
</dbReference>
<evidence type="ECO:0000313" key="7">
    <source>
        <dbReference type="EMBL" id="TQS46202.1"/>
    </source>
</evidence>
<comment type="similarity">
    <text evidence="2">Belongs to the bacterial solute-binding protein 5 family.</text>
</comment>
<dbReference type="InParanoid" id="A0A545AXZ5"/>
<dbReference type="PANTHER" id="PTHR30290:SF10">
    <property type="entry name" value="PERIPLASMIC OLIGOPEPTIDE-BINDING PROTEIN-RELATED"/>
    <property type="match status" value="1"/>
</dbReference>
<keyword evidence="4 5" id="KW-0732">Signal</keyword>
<dbReference type="PROSITE" id="PS51257">
    <property type="entry name" value="PROKAR_LIPOPROTEIN"/>
    <property type="match status" value="1"/>
</dbReference>
<evidence type="ECO:0000256" key="1">
    <source>
        <dbReference type="ARBA" id="ARBA00004196"/>
    </source>
</evidence>
<dbReference type="GO" id="GO:0043190">
    <property type="term" value="C:ATP-binding cassette (ABC) transporter complex"/>
    <property type="evidence" value="ECO:0007669"/>
    <property type="project" value="InterPro"/>
</dbReference>
<accession>A0A545AXZ5</accession>
<evidence type="ECO:0000256" key="3">
    <source>
        <dbReference type="ARBA" id="ARBA00022448"/>
    </source>
</evidence>
<dbReference type="SUPFAM" id="SSF53850">
    <property type="entry name" value="Periplasmic binding protein-like II"/>
    <property type="match status" value="1"/>
</dbReference>
<sequence>MPTPRVPLRRRAVGAAVAVSVLAVSACSGGDGTSSSSDPGKPVSGGSLTFATNTDGACLDPHQSPADVDGLYARPILDSLVSLSADGTIHPWLATEWAVSPDQLTYSFTLRSDVTFSNGEKFDGAAVKANLDHIVDPATKSQLAAGTIATYAGTTVTDPTHVRVKFKSPNSAFLPTLASAYLGIEAPSTLKKPAADLCTHIVGSGPFTSSGGYVKGKGIEYAKNPDYRWGPGTAKHTGAAYLDTLSIKVVPEDASRFGALTSGQLDAIASVPPVNVKQLESTPGFQVQTAAAPGGNYNYYPNTAKGVFADIKVRKAFLTGIDWQTIVSKLYFGQFPPAKGPLSPATVGYDKTIESAYSYDADAAKKLLDEAGWTGRDSAGYRTRNGTRLVVDHPFLKTFAREQRDTLSDQIQAAAKQLGIEVRSPNPDVNAYLKDVGEGKYDLADFSWQRSSPDALRTLFGSENRPQGGFGTNLSQLNDPQVDKAFRDALATTDLSKQAELYGDAQRRVTDAVAVFPVYVFNYLLGSSTRVQGIQFEPQAFPTFYDAWKRA</sequence>
<dbReference type="Gene3D" id="3.40.190.10">
    <property type="entry name" value="Periplasmic binding protein-like II"/>
    <property type="match status" value="1"/>
</dbReference>
<dbReference type="RefSeq" id="WP_142703609.1">
    <property type="nucleotide sequence ID" value="NZ_VIRS01000003.1"/>
</dbReference>
<protein>
    <submittedName>
        <fullName evidence="7">ABC transporter substrate-binding protein</fullName>
    </submittedName>
</protein>
<dbReference type="FunCoup" id="A0A545AXZ5">
    <property type="interactions" value="35"/>
</dbReference>
<dbReference type="GO" id="GO:0042597">
    <property type="term" value="C:periplasmic space"/>
    <property type="evidence" value="ECO:0007669"/>
    <property type="project" value="UniProtKB-ARBA"/>
</dbReference>
<feature type="signal peptide" evidence="5">
    <location>
        <begin position="1"/>
        <end position="26"/>
    </location>
</feature>
<feature type="chain" id="PRO_5038399030" evidence="5">
    <location>
        <begin position="27"/>
        <end position="551"/>
    </location>
</feature>
<dbReference type="Pfam" id="PF00496">
    <property type="entry name" value="SBP_bac_5"/>
    <property type="match status" value="1"/>
</dbReference>
<dbReference type="CDD" id="cd08492">
    <property type="entry name" value="PBP2_NikA_DppA_OppA_like_15"/>
    <property type="match status" value="1"/>
</dbReference>
<dbReference type="GO" id="GO:0015833">
    <property type="term" value="P:peptide transport"/>
    <property type="evidence" value="ECO:0007669"/>
    <property type="project" value="TreeGrafter"/>
</dbReference>
<feature type="domain" description="Solute-binding protein family 5" evidence="6">
    <location>
        <begin position="88"/>
        <end position="456"/>
    </location>
</feature>
<dbReference type="InterPro" id="IPR030678">
    <property type="entry name" value="Peptide/Ni-bd"/>
</dbReference>
<evidence type="ECO:0000313" key="8">
    <source>
        <dbReference type="Proteomes" id="UP000317982"/>
    </source>
</evidence>
<evidence type="ECO:0000259" key="6">
    <source>
        <dbReference type="Pfam" id="PF00496"/>
    </source>
</evidence>
<dbReference type="Proteomes" id="UP000317982">
    <property type="component" value="Unassembled WGS sequence"/>
</dbReference>
<dbReference type="Gene3D" id="3.90.76.10">
    <property type="entry name" value="Dipeptide-binding Protein, Domain 1"/>
    <property type="match status" value="1"/>
</dbReference>
<proteinExistence type="inferred from homology"/>
<evidence type="ECO:0000256" key="5">
    <source>
        <dbReference type="SAM" id="SignalP"/>
    </source>
</evidence>
<dbReference type="PANTHER" id="PTHR30290">
    <property type="entry name" value="PERIPLASMIC BINDING COMPONENT OF ABC TRANSPORTER"/>
    <property type="match status" value="1"/>
</dbReference>
<evidence type="ECO:0000256" key="4">
    <source>
        <dbReference type="ARBA" id="ARBA00022729"/>
    </source>
</evidence>
<dbReference type="AlphaFoldDB" id="A0A545AXZ5"/>
<dbReference type="OrthoDB" id="9046151at2"/>
<dbReference type="GO" id="GO:1904680">
    <property type="term" value="F:peptide transmembrane transporter activity"/>
    <property type="evidence" value="ECO:0007669"/>
    <property type="project" value="TreeGrafter"/>
</dbReference>
<reference evidence="7 8" key="1">
    <citation type="submission" date="2019-07" db="EMBL/GenBank/DDBJ databases">
        <title>Cryptosporangium phraense sp. nov., isolated from plant litter.</title>
        <authorList>
            <person name="Suriyachadkun C."/>
        </authorList>
    </citation>
    <scope>NUCLEOTIDE SEQUENCE [LARGE SCALE GENOMIC DNA]</scope>
    <source>
        <strain evidence="7 8">A-T 5661</strain>
    </source>
</reference>
<dbReference type="EMBL" id="VIRS01000003">
    <property type="protein sequence ID" value="TQS46202.1"/>
    <property type="molecule type" value="Genomic_DNA"/>
</dbReference>
<organism evidence="7 8">
    <name type="scientific">Cryptosporangium phraense</name>
    <dbReference type="NCBI Taxonomy" id="2593070"/>
    <lineage>
        <taxon>Bacteria</taxon>
        <taxon>Bacillati</taxon>
        <taxon>Actinomycetota</taxon>
        <taxon>Actinomycetes</taxon>
        <taxon>Cryptosporangiales</taxon>
        <taxon>Cryptosporangiaceae</taxon>
        <taxon>Cryptosporangium</taxon>
    </lineage>
</organism>
<dbReference type="PIRSF" id="PIRSF002741">
    <property type="entry name" value="MppA"/>
    <property type="match status" value="1"/>
</dbReference>